<dbReference type="NCBIfam" id="NF007936">
    <property type="entry name" value="PRK10653.1"/>
    <property type="match status" value="1"/>
</dbReference>
<dbReference type="Pfam" id="PF13407">
    <property type="entry name" value="Peripla_BP_4"/>
    <property type="match status" value="1"/>
</dbReference>
<evidence type="ECO:0000256" key="2">
    <source>
        <dbReference type="ARBA" id="ARBA00007639"/>
    </source>
</evidence>
<dbReference type="EMBL" id="CP071446">
    <property type="protein sequence ID" value="QTA37445.1"/>
    <property type="molecule type" value="Genomic_DNA"/>
</dbReference>
<dbReference type="PANTHER" id="PTHR46847:SF1">
    <property type="entry name" value="D-ALLOSE-BINDING PERIPLASMIC PROTEIN-RELATED"/>
    <property type="match status" value="1"/>
</dbReference>
<dbReference type="SUPFAM" id="SSF53822">
    <property type="entry name" value="Periplasmic binding protein-like I"/>
    <property type="match status" value="1"/>
</dbReference>
<dbReference type="Gene3D" id="3.40.50.2300">
    <property type="match status" value="2"/>
</dbReference>
<gene>
    <name evidence="5" type="primary">rbsB</name>
    <name evidence="5" type="ORF">JYK00_06820</name>
</gene>
<evidence type="ECO:0000313" key="5">
    <source>
        <dbReference type="EMBL" id="QTA37445.1"/>
    </source>
</evidence>
<accession>A0ABX7S6P9</accession>
<keyword evidence="6" id="KW-1185">Reference proteome</keyword>
<name>A0ABX7S6P9_9BACT</name>
<protein>
    <submittedName>
        <fullName evidence="5">Ribose ABC transporter substrate-binding protein RbsB</fullName>
    </submittedName>
</protein>
<comment type="subcellular location">
    <subcellularLocation>
        <location evidence="1">Cell envelope</location>
    </subcellularLocation>
</comment>
<reference evidence="5 6" key="1">
    <citation type="submission" date="2021-03" db="EMBL/GenBank/DDBJ databases">
        <title>Thermosipho ferrireducens sp.nov., an anaerobic thermophilic iron-reducing bacterium isolated from a deep-sea hydrothermal sulfide deposits.</title>
        <authorList>
            <person name="Zeng X."/>
            <person name="Chen Y."/>
            <person name="Shao Z."/>
        </authorList>
    </citation>
    <scope>NUCLEOTIDE SEQUENCE [LARGE SCALE GENOMIC DNA]</scope>
    <source>
        <strain evidence="5 6">JL129W03</strain>
    </source>
</reference>
<evidence type="ECO:0000259" key="4">
    <source>
        <dbReference type="Pfam" id="PF13407"/>
    </source>
</evidence>
<keyword evidence="3" id="KW-0732">Signal</keyword>
<dbReference type="InterPro" id="IPR025997">
    <property type="entry name" value="SBP_2_dom"/>
</dbReference>
<dbReference type="Proteomes" id="UP000671862">
    <property type="component" value="Chromosome"/>
</dbReference>
<evidence type="ECO:0000256" key="1">
    <source>
        <dbReference type="ARBA" id="ARBA00004196"/>
    </source>
</evidence>
<evidence type="ECO:0000313" key="6">
    <source>
        <dbReference type="Proteomes" id="UP000671862"/>
    </source>
</evidence>
<dbReference type="RefSeq" id="WP_207566170.1">
    <property type="nucleotide sequence ID" value="NZ_CP071446.1"/>
</dbReference>
<comment type="similarity">
    <text evidence="2">Belongs to the bacterial solute-binding protein 2 family.</text>
</comment>
<organism evidence="5 6">
    <name type="scientific">Thermosipho ferrireducens</name>
    <dbReference type="NCBI Taxonomy" id="2571116"/>
    <lineage>
        <taxon>Bacteria</taxon>
        <taxon>Thermotogati</taxon>
        <taxon>Thermotogota</taxon>
        <taxon>Thermotogae</taxon>
        <taxon>Thermotogales</taxon>
        <taxon>Fervidobacteriaceae</taxon>
        <taxon>Thermosipho</taxon>
    </lineage>
</organism>
<sequence>MKKAILVIFVLVLLVATVLGAKYKIGLSLSTLNNPFFVTLRDGAIDKAKELGIDLIVVDAQDKPSKQLNDIEDLIQQRVDLIIINPTDSDAIVTAVEEANKANIPVITVDRASNGGKVIVHIASDNVLGGMMAAKFIAEKLNGKGKVVELVGIPGTSAARDRGLGFETELKKYPGLTLVARQTANFNRAEGLVVMENLLEAYPDIDAVFAQNDEMALGAIEAIKAAGKLDKIMVVGFDAIPDAIDSVKKGEMAATIAQQPYLMGQKAVEKAFEYLKTQSIYIPVELKLVIK</sequence>
<proteinExistence type="inferred from homology"/>
<evidence type="ECO:0000256" key="3">
    <source>
        <dbReference type="ARBA" id="ARBA00022729"/>
    </source>
</evidence>
<dbReference type="PANTHER" id="PTHR46847">
    <property type="entry name" value="D-ALLOSE-BINDING PERIPLASMIC PROTEIN-RELATED"/>
    <property type="match status" value="1"/>
</dbReference>
<feature type="domain" description="Periplasmic binding protein" evidence="4">
    <location>
        <begin position="25"/>
        <end position="276"/>
    </location>
</feature>
<dbReference type="InterPro" id="IPR028082">
    <property type="entry name" value="Peripla_BP_I"/>
</dbReference>
<dbReference type="CDD" id="cd06323">
    <property type="entry name" value="PBP1_ribose_binding"/>
    <property type="match status" value="1"/>
</dbReference>